<accession>A0A511MX23</accession>
<dbReference type="Gene3D" id="3.40.50.300">
    <property type="entry name" value="P-loop containing nucleotide triphosphate hydrolases"/>
    <property type="match status" value="1"/>
</dbReference>
<dbReference type="AlphaFoldDB" id="A0A511MX23"/>
<dbReference type="Gene3D" id="3.30.420.240">
    <property type="match status" value="1"/>
</dbReference>
<evidence type="ECO:0000313" key="2">
    <source>
        <dbReference type="Proteomes" id="UP000321306"/>
    </source>
</evidence>
<dbReference type="RefSeq" id="WP_146881946.1">
    <property type="nucleotide sequence ID" value="NZ_BJXB01000001.1"/>
</dbReference>
<protein>
    <submittedName>
        <fullName evidence="1">Uncharacterized protein</fullName>
    </submittedName>
</protein>
<dbReference type="InterPro" id="IPR027417">
    <property type="entry name" value="P-loop_NTPase"/>
</dbReference>
<dbReference type="Pfam" id="PF03237">
    <property type="entry name" value="Terminase_6N"/>
    <property type="match status" value="1"/>
</dbReference>
<dbReference type="EMBL" id="BJXB01000001">
    <property type="protein sequence ID" value="GEM44818.1"/>
    <property type="molecule type" value="Genomic_DNA"/>
</dbReference>
<evidence type="ECO:0000313" key="1">
    <source>
        <dbReference type="EMBL" id="GEM44818.1"/>
    </source>
</evidence>
<gene>
    <name evidence="1" type="ORF">DC3_04530</name>
</gene>
<organism evidence="1 2">
    <name type="scientific">Deinococcus cellulosilyticus (strain DSM 18568 / NBRC 106333 / KACC 11606 / 5516J-15)</name>
    <dbReference type="NCBI Taxonomy" id="1223518"/>
    <lineage>
        <taxon>Bacteria</taxon>
        <taxon>Thermotogati</taxon>
        <taxon>Deinococcota</taxon>
        <taxon>Deinococci</taxon>
        <taxon>Deinococcales</taxon>
        <taxon>Deinococcaceae</taxon>
        <taxon>Deinococcus</taxon>
    </lineage>
</organism>
<keyword evidence="2" id="KW-1185">Reference proteome</keyword>
<dbReference type="Proteomes" id="UP000321306">
    <property type="component" value="Unassembled WGS sequence"/>
</dbReference>
<name>A0A511MX23_DEIC1</name>
<proteinExistence type="predicted"/>
<reference evidence="1 2" key="1">
    <citation type="submission" date="2019-07" db="EMBL/GenBank/DDBJ databases">
        <title>Whole genome shotgun sequence of Deinococcus cellulosilyticus NBRC 106333.</title>
        <authorList>
            <person name="Hosoyama A."/>
            <person name="Uohara A."/>
            <person name="Ohji S."/>
            <person name="Ichikawa N."/>
        </authorList>
    </citation>
    <scope>NUCLEOTIDE SEQUENCE [LARGE SCALE GENOMIC DNA]</scope>
    <source>
        <strain evidence="1 2">NBRC 106333</strain>
    </source>
</reference>
<dbReference type="OrthoDB" id="9768556at2"/>
<comment type="caution">
    <text evidence="1">The sequence shown here is derived from an EMBL/GenBank/DDBJ whole genome shotgun (WGS) entry which is preliminary data.</text>
</comment>
<sequence length="462" mass="53194">MSRKPQKTSFFLPYQQDWLKDTSRLKIAEKSRRVGWTYVQAYEDVRDAAKDGGMDVYFSSADISAAREYIRYVEMWSRVLHIAAESLGEIVFDSEDDIKALCVEYSNGHRIYALSSNPKGFRSKGGKVVLDEFAFHEQPDEMWKAASPAILWGYPIRVFSSHNGKDSRFYRMVEEAREGKGGWSLHTCTIQRAIDDGLVEKVKKLDRPATEEEKAQFLQECQDIAGDPETFEQEFMCNPLDGKTSWITYSMIQLCEDKTLPLPIVIKGEDIHHIPLDEYTPYLNIPPGTYFLGQDVGRKKDLTVYWLFEKIGNTYFTRYIIELHTVKYRYQFKWLSFLLPHVFRACLDAGGIGSQLAEDAQEDFGTFKVEAVTFNNTIKEDMAITTLRSFQDLSIRLPSSEVVRRDITKIKKTTTTSGNARFEGERDKDGHADRFWAMALGLRAAKGSQIYYQSSRRKSSRR</sequence>